<dbReference type="SMART" id="SM00220">
    <property type="entry name" value="S_TKc"/>
    <property type="match status" value="1"/>
</dbReference>
<dbReference type="EMBL" id="VJMJ01000219">
    <property type="protein sequence ID" value="KAF0726334.1"/>
    <property type="molecule type" value="Genomic_DNA"/>
</dbReference>
<evidence type="ECO:0000256" key="8">
    <source>
        <dbReference type="ARBA" id="ARBA00049299"/>
    </source>
</evidence>
<evidence type="ECO:0000259" key="13">
    <source>
        <dbReference type="PROSITE" id="PS50011"/>
    </source>
</evidence>
<comment type="caution">
    <text evidence="14">The sequence shown here is derived from an EMBL/GenBank/DDBJ whole genome shotgun (WGS) entry which is preliminary data.</text>
</comment>
<dbReference type="PANTHER" id="PTHR48013:SF9">
    <property type="entry name" value="DUAL SPECIFICITY MITOGEN-ACTIVATED PROTEIN KINASE KINASE 5"/>
    <property type="match status" value="1"/>
</dbReference>
<name>A0A6G0WGR0_9STRA</name>
<dbReference type="Pfam" id="PF00069">
    <property type="entry name" value="Pkinase"/>
    <property type="match status" value="1"/>
</dbReference>
<organism evidence="14 15">
    <name type="scientific">Aphanomyces euteiches</name>
    <dbReference type="NCBI Taxonomy" id="100861"/>
    <lineage>
        <taxon>Eukaryota</taxon>
        <taxon>Sar</taxon>
        <taxon>Stramenopiles</taxon>
        <taxon>Oomycota</taxon>
        <taxon>Saprolegniomycetes</taxon>
        <taxon>Saprolegniales</taxon>
        <taxon>Verrucalvaceae</taxon>
        <taxon>Aphanomyces</taxon>
    </lineage>
</organism>
<keyword evidence="3" id="KW-0418">Kinase</keyword>
<evidence type="ECO:0000256" key="2">
    <source>
        <dbReference type="ARBA" id="ARBA00022741"/>
    </source>
</evidence>
<accession>A0A6G0WGR0</accession>
<evidence type="ECO:0000256" key="10">
    <source>
        <dbReference type="PROSITE-ProRule" id="PRU10141"/>
    </source>
</evidence>
<evidence type="ECO:0000256" key="12">
    <source>
        <dbReference type="SAM" id="MobiDB-lite"/>
    </source>
</evidence>
<dbReference type="GO" id="GO:0004674">
    <property type="term" value="F:protein serine/threonine kinase activity"/>
    <property type="evidence" value="ECO:0007669"/>
    <property type="project" value="UniProtKB-KW"/>
</dbReference>
<dbReference type="InterPro" id="IPR011009">
    <property type="entry name" value="Kinase-like_dom_sf"/>
</dbReference>
<feature type="domain" description="Protein kinase" evidence="13">
    <location>
        <begin position="75"/>
        <end position="358"/>
    </location>
</feature>
<protein>
    <recommendedName>
        <fullName evidence="6">mitogen-activated protein kinase kinase</fullName>
        <ecNumber evidence="6">2.7.12.2</ecNumber>
    </recommendedName>
</protein>
<keyword evidence="4 10" id="KW-0067">ATP-binding</keyword>
<comment type="catalytic activity">
    <reaction evidence="8">
        <text>L-threonyl-[protein] + ATP = O-phospho-L-threonyl-[protein] + ADP + H(+)</text>
        <dbReference type="Rhea" id="RHEA:46608"/>
        <dbReference type="Rhea" id="RHEA-COMP:11060"/>
        <dbReference type="Rhea" id="RHEA-COMP:11605"/>
        <dbReference type="ChEBI" id="CHEBI:15378"/>
        <dbReference type="ChEBI" id="CHEBI:30013"/>
        <dbReference type="ChEBI" id="CHEBI:30616"/>
        <dbReference type="ChEBI" id="CHEBI:61977"/>
        <dbReference type="ChEBI" id="CHEBI:456216"/>
        <dbReference type="EC" id="2.7.12.2"/>
    </reaction>
</comment>
<gene>
    <name evidence="14" type="ORF">Ae201684_015449</name>
</gene>
<dbReference type="PROSITE" id="PS00108">
    <property type="entry name" value="PROTEIN_KINASE_ST"/>
    <property type="match status" value="1"/>
</dbReference>
<proteinExistence type="inferred from homology"/>
<dbReference type="GO" id="GO:0005524">
    <property type="term" value="F:ATP binding"/>
    <property type="evidence" value="ECO:0007669"/>
    <property type="project" value="UniProtKB-UniRule"/>
</dbReference>
<dbReference type="PROSITE" id="PS50011">
    <property type="entry name" value="PROTEIN_KINASE_DOM"/>
    <property type="match status" value="1"/>
</dbReference>
<sequence length="461" mass="51696">MSAPPPAPTSSNTQRPKTPKLTIQLSSRDADDGGKPGAFADIRKVQRNETKYQPSRDAVLDVVRGDGPADLARDVGRFKKLGKGAGGTVYLGCFVPTLKLIAIKEVQIFHEEDFQMVTHELHALHDNLLPLEDAATHKSLQYLGKLFHRKIHIGNVHSCRDMVSFYGAYATPERSSVSIAMEYMDAGTLQDFLDKRTPVNEIILRHIAYCTMRALQHMHTRHMVHRDIKPANILINSRGDFKIADFGLAVTLSKSKSYFSEFQGTLMYMSPERITGQNYSYPSDVWAIGITLLALALGSYPINKEEGFFGLEDAIVNEDMPSVPPTMSSECGNFIASLLVKDPEARLTAFQALEHPFLLNYDPCNEEFIKVWALLRVPKQMSSQEIEAMVETILDLDRLSEFDEFIPDHVLRHPQDSTKYQMSMKHLTNLANACGITSDALVDTIKKVEARRAIERTNVKV</sequence>
<feature type="region of interest" description="Disordered" evidence="12">
    <location>
        <begin position="1"/>
        <end position="39"/>
    </location>
</feature>
<dbReference type="PROSITE" id="PS00107">
    <property type="entry name" value="PROTEIN_KINASE_ATP"/>
    <property type="match status" value="1"/>
</dbReference>
<evidence type="ECO:0000313" key="14">
    <source>
        <dbReference type="EMBL" id="KAF0726334.1"/>
    </source>
</evidence>
<dbReference type="GO" id="GO:0004708">
    <property type="term" value="F:MAP kinase kinase activity"/>
    <property type="evidence" value="ECO:0007669"/>
    <property type="project" value="UniProtKB-EC"/>
</dbReference>
<dbReference type="InterPro" id="IPR008271">
    <property type="entry name" value="Ser/Thr_kinase_AS"/>
</dbReference>
<dbReference type="Proteomes" id="UP000481153">
    <property type="component" value="Unassembled WGS sequence"/>
</dbReference>
<keyword evidence="1" id="KW-0808">Transferase</keyword>
<dbReference type="VEuPathDB" id="FungiDB:AeMF1_004633"/>
<evidence type="ECO:0000256" key="3">
    <source>
        <dbReference type="ARBA" id="ARBA00022777"/>
    </source>
</evidence>
<comment type="catalytic activity">
    <reaction evidence="7">
        <text>L-seryl-[protein] + ATP = O-phospho-L-seryl-[protein] + ADP + H(+)</text>
        <dbReference type="Rhea" id="RHEA:17989"/>
        <dbReference type="Rhea" id="RHEA-COMP:9863"/>
        <dbReference type="Rhea" id="RHEA-COMP:11604"/>
        <dbReference type="ChEBI" id="CHEBI:15378"/>
        <dbReference type="ChEBI" id="CHEBI:29999"/>
        <dbReference type="ChEBI" id="CHEBI:30616"/>
        <dbReference type="ChEBI" id="CHEBI:83421"/>
        <dbReference type="ChEBI" id="CHEBI:456216"/>
        <dbReference type="EC" id="2.7.12.2"/>
    </reaction>
</comment>
<dbReference type="Gene3D" id="1.10.510.10">
    <property type="entry name" value="Transferase(Phosphotransferase) domain 1"/>
    <property type="match status" value="1"/>
</dbReference>
<dbReference type="PANTHER" id="PTHR48013">
    <property type="entry name" value="DUAL SPECIFICITY MITOGEN-ACTIVATED PROTEIN KINASE KINASE 5-RELATED"/>
    <property type="match status" value="1"/>
</dbReference>
<evidence type="ECO:0000256" key="4">
    <source>
        <dbReference type="ARBA" id="ARBA00022840"/>
    </source>
</evidence>
<evidence type="ECO:0000256" key="6">
    <source>
        <dbReference type="ARBA" id="ARBA00038999"/>
    </source>
</evidence>
<evidence type="ECO:0000256" key="9">
    <source>
        <dbReference type="ARBA" id="ARBA00051693"/>
    </source>
</evidence>
<dbReference type="EC" id="2.7.12.2" evidence="6"/>
<dbReference type="InterPro" id="IPR017441">
    <property type="entry name" value="Protein_kinase_ATP_BS"/>
</dbReference>
<evidence type="ECO:0000256" key="5">
    <source>
        <dbReference type="ARBA" id="ARBA00038035"/>
    </source>
</evidence>
<comment type="catalytic activity">
    <reaction evidence="9">
        <text>L-tyrosyl-[protein] + ATP = O-phospho-L-tyrosyl-[protein] + ADP + H(+)</text>
        <dbReference type="Rhea" id="RHEA:10596"/>
        <dbReference type="Rhea" id="RHEA-COMP:10136"/>
        <dbReference type="Rhea" id="RHEA-COMP:20101"/>
        <dbReference type="ChEBI" id="CHEBI:15378"/>
        <dbReference type="ChEBI" id="CHEBI:30616"/>
        <dbReference type="ChEBI" id="CHEBI:46858"/>
        <dbReference type="ChEBI" id="CHEBI:61978"/>
        <dbReference type="ChEBI" id="CHEBI:456216"/>
        <dbReference type="EC" id="2.7.12.2"/>
    </reaction>
</comment>
<evidence type="ECO:0000313" key="15">
    <source>
        <dbReference type="Proteomes" id="UP000481153"/>
    </source>
</evidence>
<evidence type="ECO:0000256" key="11">
    <source>
        <dbReference type="RuleBase" id="RU000304"/>
    </source>
</evidence>
<keyword evidence="2 10" id="KW-0547">Nucleotide-binding</keyword>
<feature type="compositionally biased region" description="Polar residues" evidence="12">
    <location>
        <begin position="9"/>
        <end position="27"/>
    </location>
</feature>
<comment type="similarity">
    <text evidence="5">Belongs to the protein kinase superfamily. STE Ser/Thr protein kinase family. MAP kinase kinase subfamily.</text>
</comment>
<evidence type="ECO:0000256" key="7">
    <source>
        <dbReference type="ARBA" id="ARBA00049014"/>
    </source>
</evidence>
<dbReference type="InterPro" id="IPR000719">
    <property type="entry name" value="Prot_kinase_dom"/>
</dbReference>
<feature type="binding site" evidence="10">
    <location>
        <position position="104"/>
    </location>
    <ligand>
        <name>ATP</name>
        <dbReference type="ChEBI" id="CHEBI:30616"/>
    </ligand>
</feature>
<keyword evidence="15" id="KW-1185">Reference proteome</keyword>
<evidence type="ECO:0000256" key="1">
    <source>
        <dbReference type="ARBA" id="ARBA00022679"/>
    </source>
</evidence>
<dbReference type="AlphaFoldDB" id="A0A6G0WGR0"/>
<dbReference type="SUPFAM" id="SSF56112">
    <property type="entry name" value="Protein kinase-like (PK-like)"/>
    <property type="match status" value="1"/>
</dbReference>
<keyword evidence="11" id="KW-0723">Serine/threonine-protein kinase</keyword>
<reference evidence="14 15" key="1">
    <citation type="submission" date="2019-07" db="EMBL/GenBank/DDBJ databases">
        <title>Genomics analysis of Aphanomyces spp. identifies a new class of oomycete effector associated with host adaptation.</title>
        <authorList>
            <person name="Gaulin E."/>
        </authorList>
    </citation>
    <scope>NUCLEOTIDE SEQUENCE [LARGE SCALE GENOMIC DNA]</scope>
    <source>
        <strain evidence="14 15">ATCC 201684</strain>
    </source>
</reference>